<dbReference type="SUPFAM" id="SSF74650">
    <property type="entry name" value="Galactose mutarotase-like"/>
    <property type="match status" value="1"/>
</dbReference>
<name>A0ABU8B4K6_9BRAD</name>
<dbReference type="InterPro" id="IPR014718">
    <property type="entry name" value="GH-type_carb-bd"/>
</dbReference>
<evidence type="ECO:0000259" key="2">
    <source>
        <dbReference type="Pfam" id="PF17128"/>
    </source>
</evidence>
<dbReference type="InterPro" id="IPR033396">
    <property type="entry name" value="DUF5107"/>
</dbReference>
<feature type="signal peptide" evidence="1">
    <location>
        <begin position="1"/>
        <end position="28"/>
    </location>
</feature>
<evidence type="ECO:0000313" key="4">
    <source>
        <dbReference type="Proteomes" id="UP001364224"/>
    </source>
</evidence>
<sequence>MAIHAPSRNLVRFSVAVLSATVALHAVAGTASLASDGVSLRESTISWSTVKYATSAENGFVGGSLDKKTIVDRTFKTHVLENRYLKVTLVPEFGGRILSIVYKPTGHEQLYRNEVGVPYGMSAGVFYYDWLMVYGGIFPTFPDPEHGRTWLKPWDFKVVKESAGEVTVSMSIKDDFAYPAAPTQFFKEVTGIEATYYVTLKADRAALDARVVLRNPQARTIDYEYWTCTTLAPGSDPNNPKTTGGAEIIAPIQAYSTPRWSANLSEGDESAGAGRSRFEKLRHFRNWPTMGIAYAAPDMQGGNFWGVINHDNEEGIIRIADNTVTPGLKMWTWGFPSFTNETDARKDPNEARPYVELWAGVSDQFFHRAQLPAQGEVSIPETYSPTVGMSNVTAANENILINLSAEAASVNLQFFSIEPAMLLRVRLRRGDAILFNDAVTADPKNGNRISVGVPAGGSGEQVRLTITTPEGKELIAAETKIK</sequence>
<evidence type="ECO:0000313" key="3">
    <source>
        <dbReference type="EMBL" id="MEH2553468.1"/>
    </source>
</evidence>
<dbReference type="InterPro" id="IPR011013">
    <property type="entry name" value="Gal_mutarotase_sf_dom"/>
</dbReference>
<evidence type="ECO:0000256" key="1">
    <source>
        <dbReference type="SAM" id="SignalP"/>
    </source>
</evidence>
<dbReference type="RefSeq" id="WP_334477946.1">
    <property type="nucleotide sequence ID" value="NZ_JAZHRV010000001.1"/>
</dbReference>
<feature type="chain" id="PRO_5046787692" description="DUF5107 domain-containing protein" evidence="1">
    <location>
        <begin position="29"/>
        <end position="482"/>
    </location>
</feature>
<dbReference type="EMBL" id="JAZHRV010000001">
    <property type="protein sequence ID" value="MEH2553468.1"/>
    <property type="molecule type" value="Genomic_DNA"/>
</dbReference>
<dbReference type="Gene3D" id="2.70.98.10">
    <property type="match status" value="1"/>
</dbReference>
<accession>A0ABU8B4K6</accession>
<gene>
    <name evidence="3" type="ORF">V1286_000997</name>
</gene>
<dbReference type="Proteomes" id="UP001364224">
    <property type="component" value="Unassembled WGS sequence"/>
</dbReference>
<comment type="caution">
    <text evidence="3">The sequence shown here is derived from an EMBL/GenBank/DDBJ whole genome shotgun (WGS) entry which is preliminary data.</text>
</comment>
<keyword evidence="4" id="KW-1185">Reference proteome</keyword>
<organism evidence="3 4">
    <name type="scientific">Bradyrhizobium algeriense</name>
    <dbReference type="NCBI Taxonomy" id="634784"/>
    <lineage>
        <taxon>Bacteria</taxon>
        <taxon>Pseudomonadati</taxon>
        <taxon>Pseudomonadota</taxon>
        <taxon>Alphaproteobacteria</taxon>
        <taxon>Hyphomicrobiales</taxon>
        <taxon>Nitrobacteraceae</taxon>
        <taxon>Bradyrhizobium</taxon>
    </lineage>
</organism>
<reference evidence="3 4" key="1">
    <citation type="submission" date="2024-02" db="EMBL/GenBank/DDBJ databases">
        <title>Adaptive strategies in a cosmopolitan and abundant soil bacterium.</title>
        <authorList>
            <person name="Carini P."/>
        </authorList>
    </citation>
    <scope>NUCLEOTIDE SEQUENCE [LARGE SCALE GENOMIC DNA]</scope>
    <source>
        <strain evidence="3 4">AZCC 1608</strain>
    </source>
</reference>
<keyword evidence="1" id="KW-0732">Signal</keyword>
<proteinExistence type="predicted"/>
<dbReference type="Pfam" id="PF17128">
    <property type="entry name" value="DUF5107"/>
    <property type="match status" value="1"/>
</dbReference>
<protein>
    <recommendedName>
        <fullName evidence="2">DUF5107 domain-containing protein</fullName>
    </recommendedName>
</protein>
<feature type="domain" description="DUF5107" evidence="2">
    <location>
        <begin position="72"/>
        <end position="369"/>
    </location>
</feature>